<evidence type="ECO:0000256" key="4">
    <source>
        <dbReference type="ARBA" id="ARBA00022723"/>
    </source>
</evidence>
<evidence type="ECO:0000256" key="1">
    <source>
        <dbReference type="ARBA" id="ARBA00001971"/>
    </source>
</evidence>
<dbReference type="SUPFAM" id="SSF48264">
    <property type="entry name" value="Cytochrome P450"/>
    <property type="match status" value="1"/>
</dbReference>
<dbReference type="InterPro" id="IPR002401">
    <property type="entry name" value="Cyt_P450_E_grp-I"/>
</dbReference>
<evidence type="ECO:0000256" key="10">
    <source>
        <dbReference type="SAM" id="SignalP"/>
    </source>
</evidence>
<dbReference type="PANTHER" id="PTHR24291">
    <property type="entry name" value="CYTOCHROME P450 FAMILY 4"/>
    <property type="match status" value="1"/>
</dbReference>
<evidence type="ECO:0000256" key="2">
    <source>
        <dbReference type="ARBA" id="ARBA00010617"/>
    </source>
</evidence>
<evidence type="ECO:0000313" key="11">
    <source>
        <dbReference type="EnsemblMetazoa" id="MDOA005580-PB"/>
    </source>
</evidence>
<evidence type="ECO:0000256" key="6">
    <source>
        <dbReference type="ARBA" id="ARBA00023004"/>
    </source>
</evidence>
<gene>
    <name evidence="11" type="primary">101896588</name>
    <name evidence="13" type="synonym">LOC101896588</name>
</gene>
<dbReference type="GO" id="GO:0004497">
    <property type="term" value="F:monooxygenase activity"/>
    <property type="evidence" value="ECO:0007669"/>
    <property type="project" value="UniProtKB-KW"/>
</dbReference>
<keyword evidence="7 9" id="KW-0503">Monooxygenase</keyword>
<keyword evidence="5 9" id="KW-0560">Oxidoreductase</keyword>
<evidence type="ECO:0000256" key="8">
    <source>
        <dbReference type="PIRSR" id="PIRSR602401-1"/>
    </source>
</evidence>
<dbReference type="EnsemblMetazoa" id="MDOA005580-RB">
    <property type="protein sequence ID" value="MDOA005580-PB"/>
    <property type="gene ID" value="MDOA005580"/>
</dbReference>
<protein>
    <submittedName>
        <fullName evidence="13">Cytochrome P450 4e2-like</fullName>
    </submittedName>
</protein>
<comment type="cofactor">
    <cofactor evidence="1 8">
        <name>heme</name>
        <dbReference type="ChEBI" id="CHEBI:30413"/>
    </cofactor>
</comment>
<comment type="similarity">
    <text evidence="2 9">Belongs to the cytochrome P450 family.</text>
</comment>
<feature type="chain" id="PRO_5044560446" evidence="10">
    <location>
        <begin position="17"/>
        <end position="526"/>
    </location>
</feature>
<dbReference type="PANTHER" id="PTHR24291:SF203">
    <property type="entry name" value="CYTOCHROME P450 4D1-RELATED"/>
    <property type="match status" value="1"/>
</dbReference>
<keyword evidence="12" id="KW-1185">Reference proteome</keyword>
<dbReference type="PRINTS" id="PR00463">
    <property type="entry name" value="EP450I"/>
</dbReference>
<name>A0A1I8MJL4_MUSDO</name>
<dbReference type="KEGG" id="mde:101896588"/>
<dbReference type="GeneID" id="101896588"/>
<keyword evidence="3 8" id="KW-0349">Heme</keyword>
<dbReference type="CDD" id="cd20628">
    <property type="entry name" value="CYP4"/>
    <property type="match status" value="1"/>
</dbReference>
<dbReference type="InterPro" id="IPR036396">
    <property type="entry name" value="Cyt_P450_sf"/>
</dbReference>
<dbReference type="VEuPathDB" id="VectorBase:MDOA005580"/>
<evidence type="ECO:0000256" key="5">
    <source>
        <dbReference type="ARBA" id="ARBA00023002"/>
    </source>
</evidence>
<proteinExistence type="inferred from homology"/>
<dbReference type="RefSeq" id="XP_005186328.1">
    <property type="nucleotide sequence ID" value="XM_005186271.3"/>
</dbReference>
<dbReference type="GO" id="GO:0016705">
    <property type="term" value="F:oxidoreductase activity, acting on paired donors, with incorporation or reduction of molecular oxygen"/>
    <property type="evidence" value="ECO:0007669"/>
    <property type="project" value="InterPro"/>
</dbReference>
<organism evidence="11">
    <name type="scientific">Musca domestica</name>
    <name type="common">House fly</name>
    <dbReference type="NCBI Taxonomy" id="7370"/>
    <lineage>
        <taxon>Eukaryota</taxon>
        <taxon>Metazoa</taxon>
        <taxon>Ecdysozoa</taxon>
        <taxon>Arthropoda</taxon>
        <taxon>Hexapoda</taxon>
        <taxon>Insecta</taxon>
        <taxon>Pterygota</taxon>
        <taxon>Neoptera</taxon>
        <taxon>Endopterygota</taxon>
        <taxon>Diptera</taxon>
        <taxon>Brachycera</taxon>
        <taxon>Muscomorpha</taxon>
        <taxon>Muscoidea</taxon>
        <taxon>Muscidae</taxon>
        <taxon>Musca</taxon>
    </lineage>
</organism>
<dbReference type="InterPro" id="IPR050196">
    <property type="entry name" value="Cytochrome_P450_Monoox"/>
</dbReference>
<dbReference type="Proteomes" id="UP001652621">
    <property type="component" value="Unplaced"/>
</dbReference>
<dbReference type="Pfam" id="PF00067">
    <property type="entry name" value="p450"/>
    <property type="match status" value="1"/>
</dbReference>
<reference evidence="11" key="1">
    <citation type="submission" date="2020-05" db="UniProtKB">
        <authorList>
            <consortium name="EnsemblMetazoa"/>
        </authorList>
    </citation>
    <scope>IDENTIFICATION</scope>
    <source>
        <strain evidence="11">Aabys</strain>
    </source>
</reference>
<dbReference type="AlphaFoldDB" id="A0A1I8MJL4"/>
<feature type="signal peptide" evidence="10">
    <location>
        <begin position="1"/>
        <end position="16"/>
    </location>
</feature>
<dbReference type="PRINTS" id="PR00385">
    <property type="entry name" value="P450"/>
</dbReference>
<evidence type="ECO:0000313" key="12">
    <source>
        <dbReference type="Proteomes" id="UP001652621"/>
    </source>
</evidence>
<dbReference type="VEuPathDB" id="VectorBase:MDOMA2_009415"/>
<evidence type="ECO:0000256" key="3">
    <source>
        <dbReference type="ARBA" id="ARBA00022617"/>
    </source>
</evidence>
<dbReference type="GO" id="GO:0020037">
    <property type="term" value="F:heme binding"/>
    <property type="evidence" value="ECO:0007669"/>
    <property type="project" value="InterPro"/>
</dbReference>
<dbReference type="OrthoDB" id="1470350at2759"/>
<dbReference type="eggNOG" id="KOG0157">
    <property type="taxonomic scope" value="Eukaryota"/>
</dbReference>
<dbReference type="GO" id="GO:0005506">
    <property type="term" value="F:iron ion binding"/>
    <property type="evidence" value="ECO:0007669"/>
    <property type="project" value="InterPro"/>
</dbReference>
<evidence type="ECO:0000313" key="13">
    <source>
        <dbReference type="RefSeq" id="XP_005186328.1"/>
    </source>
</evidence>
<keyword evidence="10" id="KW-0732">Signal</keyword>
<dbReference type="Gene3D" id="1.10.630.10">
    <property type="entry name" value="Cytochrome P450"/>
    <property type="match status" value="1"/>
</dbReference>
<feature type="binding site" description="axial binding residue" evidence="8">
    <location>
        <position position="448"/>
    </location>
    <ligand>
        <name>heme</name>
        <dbReference type="ChEBI" id="CHEBI:30413"/>
    </ligand>
    <ligandPart>
        <name>Fe</name>
        <dbReference type="ChEBI" id="CHEBI:18248"/>
    </ligandPart>
</feature>
<accession>A0A1I8MJL4</accession>
<dbReference type="InterPro" id="IPR017972">
    <property type="entry name" value="Cyt_P450_CS"/>
</dbReference>
<dbReference type="InterPro" id="IPR001128">
    <property type="entry name" value="Cyt_P450"/>
</dbReference>
<keyword evidence="4 8" id="KW-0479">Metal-binding</keyword>
<sequence length="526" mass="60778">MFLLLLAFAAVSLVIYKELWRCRMQQKMGHTQGPRMLPVVGNGHQLGKSPEDLLNFLFDSFYKYGNFQLWIGYYPNIVITDNKDIEHILCSNSLTEKSDMYDVLQIWLGEGLVNSNGTKWHQRRKMITPSFHFKILQDFHVVMNSNAGKFMEKLRARAEGGRILDFQKMVHNLTLDIMCETAMGVPINAMDNPNSKFVKALDLIAENCLLRMFNPMKRNLDIYRFFPECKRLFSALDIFKDFIYNIIEKRMQMRLAENTQTDSPTMANDDSAKPRHAFLDTMLSATIEGRSLIREEIYEEVSTFMFAGQDTTCSALSFAVLLLSRHLDVQKRVFEEQQLIIGDDLQRDATFQELSEMKYLDMVLKETLRIYPSVPLVARAVKEDIEINGKFIPKGTTLLLFLMSLGYNEDNFPDPYRFDPERFSALREYQMTYNPFECVPFSAGPRNCVGQKYATLEFKTVISKIIRNFEILPALDELKSEDGRISTYFGPHKKAGSCSHKYDPKLATVLTLKSANGVLIRLRERR</sequence>
<reference evidence="13" key="2">
    <citation type="submission" date="2025-04" db="UniProtKB">
        <authorList>
            <consortium name="RefSeq"/>
        </authorList>
    </citation>
    <scope>IDENTIFICATION</scope>
    <source>
        <strain evidence="13">Aabys</strain>
    </source>
</reference>
<evidence type="ECO:0000256" key="9">
    <source>
        <dbReference type="RuleBase" id="RU000461"/>
    </source>
</evidence>
<dbReference type="PROSITE" id="PS00086">
    <property type="entry name" value="CYTOCHROME_P450"/>
    <property type="match status" value="1"/>
</dbReference>
<evidence type="ECO:0000256" key="7">
    <source>
        <dbReference type="ARBA" id="ARBA00023033"/>
    </source>
</evidence>
<keyword evidence="6 8" id="KW-0408">Iron</keyword>